<gene>
    <name evidence="2" type="ORF">DJ83_17405</name>
    <name evidence="3" type="ORF">EO776_15990</name>
</gene>
<keyword evidence="3" id="KW-0614">Plasmid</keyword>
<accession>A0A256IL33</accession>
<protein>
    <submittedName>
        <fullName evidence="2">Uncharacterized protein</fullName>
    </submittedName>
</protein>
<name>A0A256IL33_HALEZ</name>
<feature type="transmembrane region" description="Helical" evidence="1">
    <location>
        <begin position="71"/>
        <end position="92"/>
    </location>
</feature>
<evidence type="ECO:0000313" key="3">
    <source>
        <dbReference type="EMBL" id="QAY21499.1"/>
    </source>
</evidence>
<organism evidence="2 4">
    <name type="scientific">Halorubrum ezzemoulense</name>
    <name type="common">Halorubrum chaoviator</name>
    <dbReference type="NCBI Taxonomy" id="337243"/>
    <lineage>
        <taxon>Archaea</taxon>
        <taxon>Methanobacteriati</taxon>
        <taxon>Methanobacteriota</taxon>
        <taxon>Stenosarchaea group</taxon>
        <taxon>Halobacteria</taxon>
        <taxon>Halobacteriales</taxon>
        <taxon>Haloferacaceae</taxon>
        <taxon>Halorubrum</taxon>
    </lineage>
</organism>
<evidence type="ECO:0000256" key="1">
    <source>
        <dbReference type="SAM" id="Phobius"/>
    </source>
</evidence>
<reference evidence="5" key="4">
    <citation type="submission" date="2019-01" db="EMBL/GenBank/DDBJ databases">
        <title>Complete genome of Halorubrum ezzemoulense strain FB21.</title>
        <authorList>
            <person name="Feng Y."/>
            <person name="Louyakis A.S."/>
            <person name="Papke R.T."/>
            <person name="Gogarten J.P."/>
        </authorList>
    </citation>
    <scope>NUCLEOTIDE SEQUENCE [LARGE SCALE GENOMIC DNA]</scope>
    <source>
        <strain evidence="5">Fb21</strain>
        <plasmid evidence="5">megaPlasmid</plasmid>
    </source>
</reference>
<dbReference type="RefSeq" id="WP_094520761.1">
    <property type="nucleotide sequence ID" value="NZ_CP034941.1"/>
</dbReference>
<keyword evidence="1" id="KW-0472">Membrane</keyword>
<dbReference type="Proteomes" id="UP000216409">
    <property type="component" value="Unassembled WGS sequence"/>
</dbReference>
<keyword evidence="1" id="KW-1133">Transmembrane helix</keyword>
<keyword evidence="1" id="KW-0812">Transmembrane</keyword>
<proteinExistence type="predicted"/>
<feature type="transmembrane region" description="Helical" evidence="1">
    <location>
        <begin position="42"/>
        <end position="65"/>
    </location>
</feature>
<evidence type="ECO:0000313" key="2">
    <source>
        <dbReference type="EMBL" id="OYR57244.1"/>
    </source>
</evidence>
<reference evidence="2 4" key="1">
    <citation type="journal article" date="2014" name="Front. Microbiol.">
        <title>Population and genomic analysis of the genus Halorubrum.</title>
        <authorList>
            <person name="Fullmer M.S."/>
            <person name="Soucy S.M."/>
            <person name="Swithers K.S."/>
            <person name="Makkay A.M."/>
            <person name="Wheeler R."/>
            <person name="Ventosa A."/>
            <person name="Gogarten J.P."/>
            <person name="Papke R.T."/>
        </authorList>
    </citation>
    <scope>NUCLEOTIDE SEQUENCE [LARGE SCALE GENOMIC DNA]</scope>
    <source>
        <strain evidence="2 4">LD3</strain>
    </source>
</reference>
<reference evidence="2" key="2">
    <citation type="submission" date="2017-05" db="EMBL/GenBank/DDBJ databases">
        <authorList>
            <person name="Song R."/>
            <person name="Chenine A.L."/>
            <person name="Ruprecht R.M."/>
        </authorList>
    </citation>
    <scope>NUCLEOTIDE SEQUENCE</scope>
    <source>
        <strain evidence="2">LD3</strain>
    </source>
</reference>
<dbReference type="KEGG" id="hezz:EO776_15990"/>
<evidence type="ECO:0000313" key="4">
    <source>
        <dbReference type="Proteomes" id="UP000216409"/>
    </source>
</evidence>
<dbReference type="EMBL" id="CP034941">
    <property type="protein sequence ID" value="QAY21499.1"/>
    <property type="molecule type" value="Genomic_DNA"/>
</dbReference>
<sequence length="164" mass="18852">MSSIESFPIKRGTARFTEDYVYFQESFLGYIKSLYRDYWQRGTWWSSTVLVGYLFVFPIGIWWVVSVVRGGNFLYIAALGGSILVLWAVNYARGFRSPDRIRLDAIQQVSATDGIKGLTRPRLVIKYTDARTTCKRRVNLPSLYTRGGETGYEQAREAFAERGF</sequence>
<dbReference type="AlphaFoldDB" id="A0A256IL33"/>
<evidence type="ECO:0000313" key="5">
    <source>
        <dbReference type="Proteomes" id="UP000293073"/>
    </source>
</evidence>
<reference evidence="3" key="3">
    <citation type="journal article" date="2019" name="Microbiol. Resour. Announc.">
        <title>Complete Genome Sequence of Halorubrum ezzemoulense Strain Fb21.</title>
        <authorList>
            <person name="Feng Y."/>
            <person name="Louyakis A.S."/>
            <person name="Makkay A.M."/>
            <person name="Guerrero R.O."/>
            <person name="Papke R.T."/>
            <person name="Gogarten J.P."/>
        </authorList>
    </citation>
    <scope>NUCLEOTIDE SEQUENCE</scope>
    <source>
        <strain evidence="3">Fb21</strain>
        <plasmid evidence="3">megaplasmid</plasmid>
    </source>
</reference>
<dbReference type="GeneID" id="301361347"/>
<dbReference type="EMBL" id="NHOW01000221">
    <property type="protein sequence ID" value="OYR57244.1"/>
    <property type="molecule type" value="Genomic_DNA"/>
</dbReference>
<geneLocation type="plasmid" evidence="5">
    <name>megaPlasmid</name>
</geneLocation>
<dbReference type="Proteomes" id="UP000293073">
    <property type="component" value="Plasmid megaplasmid"/>
</dbReference>
<geneLocation type="plasmid" evidence="3">
    <name>megaplasmid</name>
</geneLocation>